<dbReference type="GO" id="GO:0070319">
    <property type="term" value="C:Golgi to plasma membrane transport vesicle"/>
    <property type="evidence" value="ECO:0007669"/>
    <property type="project" value="TreeGrafter"/>
</dbReference>
<feature type="compositionally biased region" description="Basic and acidic residues" evidence="3">
    <location>
        <begin position="692"/>
        <end position="711"/>
    </location>
</feature>
<dbReference type="Proteomes" id="UP000002748">
    <property type="component" value="Unassembled WGS sequence"/>
</dbReference>
<feature type="compositionally biased region" description="Basic residues" evidence="3">
    <location>
        <begin position="885"/>
        <end position="896"/>
    </location>
</feature>
<dbReference type="HOGENOM" id="CLU_281068_0_0_1"/>
<dbReference type="PANTHER" id="PTHR14430">
    <property type="entry name" value="RABIN3-RELATED"/>
    <property type="match status" value="1"/>
</dbReference>
<dbReference type="InterPro" id="IPR009449">
    <property type="entry name" value="Sec2_N"/>
</dbReference>
<dbReference type="InterPro" id="IPR040351">
    <property type="entry name" value="RAB3IL/RAB3IP/Sec2"/>
</dbReference>
<feature type="compositionally biased region" description="Low complexity" evidence="3">
    <location>
        <begin position="146"/>
        <end position="171"/>
    </location>
</feature>
<dbReference type="PANTHER" id="PTHR14430:SF0">
    <property type="entry name" value="SEC2P DOMAIN-CONTAINING PROTEIN"/>
    <property type="match status" value="1"/>
</dbReference>
<feature type="domain" description="GDP/GTP exchange factor Sec2 N-terminal" evidence="4">
    <location>
        <begin position="222"/>
        <end position="312"/>
    </location>
</feature>
<dbReference type="AlphaFoldDB" id="J4U5A5"/>
<dbReference type="GO" id="GO:0051286">
    <property type="term" value="C:cell tip"/>
    <property type="evidence" value="ECO:0007669"/>
    <property type="project" value="TreeGrafter"/>
</dbReference>
<feature type="region of interest" description="Disordered" evidence="3">
    <location>
        <begin position="1"/>
        <end position="193"/>
    </location>
</feature>
<feature type="compositionally biased region" description="Pro residues" evidence="3">
    <location>
        <begin position="856"/>
        <end position="866"/>
    </location>
</feature>
<keyword evidence="1 2" id="KW-0175">Coiled coil</keyword>
<proteinExistence type="predicted"/>
<feature type="compositionally biased region" description="Basic and acidic residues" evidence="3">
    <location>
        <begin position="1073"/>
        <end position="1082"/>
    </location>
</feature>
<evidence type="ECO:0000256" key="1">
    <source>
        <dbReference type="ARBA" id="ARBA00023054"/>
    </source>
</evidence>
<gene>
    <name evidence="5" type="ORF">A1Q1_06528</name>
</gene>
<feature type="compositionally biased region" description="Basic and acidic residues" evidence="3">
    <location>
        <begin position="801"/>
        <end position="824"/>
    </location>
</feature>
<dbReference type="GO" id="GO:0005085">
    <property type="term" value="F:guanyl-nucleotide exchange factor activity"/>
    <property type="evidence" value="ECO:0007669"/>
    <property type="project" value="InterPro"/>
</dbReference>
<feature type="compositionally biased region" description="Low complexity" evidence="3">
    <location>
        <begin position="550"/>
        <end position="571"/>
    </location>
</feature>
<dbReference type="VEuPathDB" id="FungiDB:A1Q1_06528"/>
<evidence type="ECO:0000256" key="2">
    <source>
        <dbReference type="SAM" id="Coils"/>
    </source>
</evidence>
<feature type="compositionally biased region" description="Low complexity" evidence="3">
    <location>
        <begin position="783"/>
        <end position="800"/>
    </location>
</feature>
<comment type="caution">
    <text evidence="5">The sequence shown here is derived from an EMBL/GenBank/DDBJ whole genome shotgun (WGS) entry which is preliminary data.</text>
</comment>
<dbReference type="CDD" id="cd21044">
    <property type="entry name" value="Rab11BD_RAB3IP_like"/>
    <property type="match status" value="1"/>
</dbReference>
<feature type="compositionally biased region" description="Low complexity" evidence="3">
    <location>
        <begin position="594"/>
        <end position="605"/>
    </location>
</feature>
<evidence type="ECO:0000313" key="5">
    <source>
        <dbReference type="EMBL" id="EJT45120.1"/>
    </source>
</evidence>
<feature type="compositionally biased region" description="Low complexity" evidence="3">
    <location>
        <begin position="988"/>
        <end position="1016"/>
    </location>
</feature>
<feature type="compositionally biased region" description="Acidic residues" evidence="3">
    <location>
        <begin position="942"/>
        <end position="951"/>
    </location>
</feature>
<feature type="compositionally biased region" description="Polar residues" evidence="3">
    <location>
        <begin position="623"/>
        <end position="635"/>
    </location>
</feature>
<feature type="compositionally biased region" description="Low complexity" evidence="3">
    <location>
        <begin position="1041"/>
        <end position="1051"/>
    </location>
</feature>
<feature type="compositionally biased region" description="Basic and acidic residues" evidence="3">
    <location>
        <begin position="952"/>
        <end position="965"/>
    </location>
</feature>
<dbReference type="GO" id="GO:0006887">
    <property type="term" value="P:exocytosis"/>
    <property type="evidence" value="ECO:0007669"/>
    <property type="project" value="TreeGrafter"/>
</dbReference>
<evidence type="ECO:0000259" key="4">
    <source>
        <dbReference type="Pfam" id="PF06428"/>
    </source>
</evidence>
<evidence type="ECO:0000313" key="6">
    <source>
        <dbReference type="Proteomes" id="UP000002748"/>
    </source>
</evidence>
<protein>
    <recommendedName>
        <fullName evidence="4">GDP/GTP exchange factor Sec2 N-terminal domain-containing protein</fullName>
    </recommendedName>
</protein>
<dbReference type="Pfam" id="PF06428">
    <property type="entry name" value="Sec2p"/>
    <property type="match status" value="1"/>
</dbReference>
<sequence length="1116" mass="118942">MSDDKPDAAPAPAAEVSPPAAVVEDAKPATESDTSAAQVDAKTEAAEPAATTEAPASPAKPATPDEFVDATDAPAADAPATDSATTTAAAVPSTPPKPPTALPSRNGEHAEDKGAGTVELGSPIAEIKEKRKPTALQLDDVHAPPRSSIEVSAASVASHAVSRSRASSRASLQKRPWTPSLEHPPDSPTSSLISSLRQQLELLSDQATLLNSKLVDSISKHADLEDTIFGLQSEKEQQLRQIDELEKAKAQWEESMNTGLLVERSQIRDEMQRLAAGLVEEEKRRGTEEERRQQVESEVDQLTASLFDQAEERERVTVENLAAAEAAIKDMQAHLQSLEGAASAGAGPVHQPLPRRYLSSHPPYAEFLSLLSHLRALRPRTQRARELYAAPLVPNLLAQPFLARAIAEDHEPTLRLDAAPELSWLSRRNVGSAIIAGELLIEPAPAASFGPLDSINCAMCGTGVFSRSAQPTSRFSLKPFFGSSSTGSAHSPTSAQVYAFRTTEADAKAYPLCKNGWCLERLRSACALWHFVRTGIVAPVWAGEDGTDESSVSLHPPSPSPAHTQTSHHQQTITVTADDLLGEHPRIGRSVSQPAPAKPANTPPATEKKSGWGIGGFKMGWSSRPQTPSAPSVSSEVRKEDDSDGATMRTANSAVQTPTDADSTRAIYEGKTAREATAEQAAEAASGVDTTVKAEAEEPETKSELRAKDQEGQPASESARRPRSPSLATTDSEYSFTTPPNEPKEPKETNPSSPADAAEVADALVKVNLEAEPKPEAAEGEATETNTPAEAAEAAEPTSEADTKPEATDADAETKPEATEESKTEGSPPPRPERKRANASVPPHLPPCLSAASAAPPAPMLAPPPRAISRARRLRPALPLDPGVRRRRASPRRRGRLLSPLRPRPLRLRLRSRSLRPSRLRPSTLGPSTLRLRRPRSKAGEPAEEPTEEPAEEKAECKAESKEPTEPTAPLTPTTPKLPPPPRHFAVTSAHPGATATAAAEAATSPRSPRSAAFASNERNERRASAALSPSTSPRASTSLSRSNSTTAPSAPSLPPRVNVRHASNPASTGGAGKEESGPREKTFLVGEEWEVRCWKQIIRLKEDMWRARVGVVDDQ</sequence>
<accession>J4U5A5</accession>
<feature type="region of interest" description="Disordered" evidence="3">
    <location>
        <begin position="585"/>
        <end position="1082"/>
    </location>
</feature>
<feature type="compositionally biased region" description="Low complexity" evidence="3">
    <location>
        <begin position="8"/>
        <end position="23"/>
    </location>
</feature>
<feature type="compositionally biased region" description="Low complexity" evidence="3">
    <location>
        <begin position="46"/>
        <end position="92"/>
    </location>
</feature>
<dbReference type="KEGG" id="tasa:A1Q1_06528"/>
<feature type="compositionally biased region" description="Basic residues" evidence="3">
    <location>
        <begin position="904"/>
        <end position="919"/>
    </location>
</feature>
<organism evidence="5 6">
    <name type="scientific">Trichosporon asahii var. asahii (strain ATCC 90039 / CBS 2479 / JCM 2466 / KCTC 7840 / NBRC 103889/ NCYC 2677 / UAMH 7654)</name>
    <name type="common">Yeast</name>
    <dbReference type="NCBI Taxonomy" id="1186058"/>
    <lineage>
        <taxon>Eukaryota</taxon>
        <taxon>Fungi</taxon>
        <taxon>Dikarya</taxon>
        <taxon>Basidiomycota</taxon>
        <taxon>Agaricomycotina</taxon>
        <taxon>Tremellomycetes</taxon>
        <taxon>Trichosporonales</taxon>
        <taxon>Trichosporonaceae</taxon>
        <taxon>Trichosporon</taxon>
    </lineage>
</organism>
<feature type="region of interest" description="Disordered" evidence="3">
    <location>
        <begin position="545"/>
        <end position="571"/>
    </location>
</feature>
<dbReference type="GeneID" id="25990040"/>
<dbReference type="SUPFAM" id="SSF144284">
    <property type="entry name" value="Sec2 N-terminal region"/>
    <property type="match status" value="1"/>
</dbReference>
<feature type="coiled-coil region" evidence="2">
    <location>
        <begin position="193"/>
        <end position="341"/>
    </location>
</feature>
<feature type="compositionally biased region" description="Low complexity" evidence="3">
    <location>
        <begin position="966"/>
        <end position="975"/>
    </location>
</feature>
<dbReference type="RefSeq" id="XP_014177117.1">
    <property type="nucleotide sequence ID" value="XM_014321642.1"/>
</dbReference>
<dbReference type="Gene3D" id="6.10.140.910">
    <property type="match status" value="1"/>
</dbReference>
<dbReference type="EMBL" id="ALBS01000334">
    <property type="protein sequence ID" value="EJT45120.1"/>
    <property type="molecule type" value="Genomic_DNA"/>
</dbReference>
<feature type="compositionally biased region" description="Polar residues" evidence="3">
    <location>
        <begin position="649"/>
        <end position="661"/>
    </location>
</feature>
<dbReference type="OrthoDB" id="1748564at2759"/>
<name>J4U5A5_TRIAS</name>
<reference evidence="5 6" key="1">
    <citation type="journal article" date="2012" name="Eukaryot. Cell">
        <title>Draft genome sequence of CBS 2479, the standard type strain of Trichosporon asahii.</title>
        <authorList>
            <person name="Yang R.Y."/>
            <person name="Li H.T."/>
            <person name="Zhu H."/>
            <person name="Zhou G.P."/>
            <person name="Wang M."/>
            <person name="Wang L."/>
        </authorList>
    </citation>
    <scope>NUCLEOTIDE SEQUENCE [LARGE SCALE GENOMIC DNA]</scope>
    <source>
        <strain evidence="6">ATCC 90039 / CBS 2479 / JCM 2466 / KCTC 7840 / NCYC 2677 / UAMH 7654</strain>
    </source>
</reference>
<evidence type="ECO:0000256" key="3">
    <source>
        <dbReference type="SAM" id="MobiDB-lite"/>
    </source>
</evidence>
<feature type="compositionally biased region" description="Polar residues" evidence="3">
    <location>
        <begin position="1028"/>
        <end position="1040"/>
    </location>
</feature>